<dbReference type="GO" id="GO:0006032">
    <property type="term" value="P:chitin catabolic process"/>
    <property type="evidence" value="ECO:0007669"/>
    <property type="project" value="UniProtKB-KW"/>
</dbReference>
<proteinExistence type="inferred from homology"/>
<dbReference type="SMART" id="SM00636">
    <property type="entry name" value="Glyco_18"/>
    <property type="match status" value="1"/>
</dbReference>
<evidence type="ECO:0000256" key="3">
    <source>
        <dbReference type="ARBA" id="ARBA00023024"/>
    </source>
</evidence>
<keyword evidence="9" id="KW-0732">Signal</keyword>
<dbReference type="OMA" id="GWHANEG"/>
<feature type="chain" id="PRO_5008888958" evidence="9">
    <location>
        <begin position="18"/>
        <end position="430"/>
    </location>
</feature>
<dbReference type="InterPro" id="IPR001579">
    <property type="entry name" value="Glyco_hydro_18_chit_AS"/>
</dbReference>
<dbReference type="InterPro" id="IPR029070">
    <property type="entry name" value="Chitinase_insertion_sf"/>
</dbReference>
<evidence type="ECO:0000256" key="2">
    <source>
        <dbReference type="ARBA" id="ARBA00022801"/>
    </source>
</evidence>
<evidence type="ECO:0000256" key="9">
    <source>
        <dbReference type="SAM" id="SignalP"/>
    </source>
</evidence>
<keyword evidence="2 7" id="KW-0378">Hydrolase</keyword>
<comment type="similarity">
    <text evidence="8">Belongs to the glycosyl hydrolase 18 family.</text>
</comment>
<evidence type="ECO:0000256" key="6">
    <source>
        <dbReference type="ARBA" id="ARBA00023326"/>
    </source>
</evidence>
<feature type="signal peptide" evidence="9">
    <location>
        <begin position="1"/>
        <end position="17"/>
    </location>
</feature>
<evidence type="ECO:0000313" key="12">
    <source>
        <dbReference type="Proteomes" id="UP000092993"/>
    </source>
</evidence>
<dbReference type="STRING" id="5627.A0A1C7M6S9"/>
<dbReference type="Gene3D" id="3.10.50.10">
    <property type="match status" value="1"/>
</dbReference>
<comment type="caution">
    <text evidence="11">The sequence shown here is derived from an EMBL/GenBank/DDBJ whole genome shotgun (WGS) entry which is preliminary data.</text>
</comment>
<evidence type="ECO:0000256" key="7">
    <source>
        <dbReference type="RuleBase" id="RU000489"/>
    </source>
</evidence>
<dbReference type="EMBL" id="LUGG01000013">
    <property type="protein sequence ID" value="OBZ70754.1"/>
    <property type="molecule type" value="Genomic_DNA"/>
</dbReference>
<keyword evidence="12" id="KW-1185">Reference proteome</keyword>
<dbReference type="InterPro" id="IPR011583">
    <property type="entry name" value="Chitinase_II/V-like_cat"/>
</dbReference>
<name>A0A1C7M6S9_GRIFR</name>
<organism evidence="11 12">
    <name type="scientific">Grifola frondosa</name>
    <name type="common">Maitake</name>
    <name type="synonym">Polyporus frondosus</name>
    <dbReference type="NCBI Taxonomy" id="5627"/>
    <lineage>
        <taxon>Eukaryota</taxon>
        <taxon>Fungi</taxon>
        <taxon>Dikarya</taxon>
        <taxon>Basidiomycota</taxon>
        <taxon>Agaricomycotina</taxon>
        <taxon>Agaricomycetes</taxon>
        <taxon>Polyporales</taxon>
        <taxon>Grifolaceae</taxon>
        <taxon>Grifola</taxon>
    </lineage>
</organism>
<dbReference type="InterPro" id="IPR050314">
    <property type="entry name" value="Glycosyl_Hydrlase_18"/>
</dbReference>
<reference evidence="11 12" key="1">
    <citation type="submission" date="2016-03" db="EMBL/GenBank/DDBJ databases">
        <title>Whole genome sequencing of Grifola frondosa 9006-11.</title>
        <authorList>
            <person name="Min B."/>
            <person name="Park H."/>
            <person name="Kim J.-G."/>
            <person name="Cho H."/>
            <person name="Oh Y.-L."/>
            <person name="Kong W.-S."/>
            <person name="Choi I.-G."/>
        </authorList>
    </citation>
    <scope>NUCLEOTIDE SEQUENCE [LARGE SCALE GENOMIC DNA]</scope>
    <source>
        <strain evidence="11 12">9006-11</strain>
    </source>
</reference>
<gene>
    <name evidence="11" type="primary">chiA1_1</name>
    <name evidence="11" type="ORF">A0H81_09284</name>
</gene>
<dbReference type="PROSITE" id="PS01095">
    <property type="entry name" value="GH18_1"/>
    <property type="match status" value="1"/>
</dbReference>
<dbReference type="SUPFAM" id="SSF51445">
    <property type="entry name" value="(Trans)glycosidases"/>
    <property type="match status" value="1"/>
</dbReference>
<feature type="domain" description="GH18" evidence="10">
    <location>
        <begin position="39"/>
        <end position="425"/>
    </location>
</feature>
<dbReference type="SUPFAM" id="SSF54556">
    <property type="entry name" value="Chitinase insertion domain"/>
    <property type="match status" value="1"/>
</dbReference>
<dbReference type="GO" id="GO:0008843">
    <property type="term" value="F:endochitinase activity"/>
    <property type="evidence" value="ECO:0007669"/>
    <property type="project" value="UniProtKB-EC"/>
</dbReference>
<protein>
    <submittedName>
        <fullName evidence="11">Chitinase A1</fullName>
    </submittedName>
</protein>
<evidence type="ECO:0000259" key="10">
    <source>
        <dbReference type="PROSITE" id="PS51910"/>
    </source>
</evidence>
<keyword evidence="4" id="KW-0119">Carbohydrate metabolism</keyword>
<evidence type="ECO:0000313" key="11">
    <source>
        <dbReference type="EMBL" id="OBZ70754.1"/>
    </source>
</evidence>
<dbReference type="AlphaFoldDB" id="A0A1C7M6S9"/>
<evidence type="ECO:0000256" key="1">
    <source>
        <dbReference type="ARBA" id="ARBA00000822"/>
    </source>
</evidence>
<evidence type="ECO:0000256" key="8">
    <source>
        <dbReference type="RuleBase" id="RU004453"/>
    </source>
</evidence>
<keyword evidence="5 7" id="KW-0326">Glycosidase</keyword>
<dbReference type="InterPro" id="IPR001223">
    <property type="entry name" value="Glyco_hydro18_cat"/>
</dbReference>
<dbReference type="GO" id="GO:0005576">
    <property type="term" value="C:extracellular region"/>
    <property type="evidence" value="ECO:0007669"/>
    <property type="project" value="TreeGrafter"/>
</dbReference>
<dbReference type="PANTHER" id="PTHR11177">
    <property type="entry name" value="CHITINASE"/>
    <property type="match status" value="1"/>
</dbReference>
<dbReference type="GO" id="GO:0000272">
    <property type="term" value="P:polysaccharide catabolic process"/>
    <property type="evidence" value="ECO:0007669"/>
    <property type="project" value="UniProtKB-KW"/>
</dbReference>
<dbReference type="Gene3D" id="3.20.20.80">
    <property type="entry name" value="Glycosidases"/>
    <property type="match status" value="1"/>
</dbReference>
<evidence type="ECO:0000256" key="5">
    <source>
        <dbReference type="ARBA" id="ARBA00023295"/>
    </source>
</evidence>
<dbReference type="Proteomes" id="UP000092993">
    <property type="component" value="Unassembled WGS sequence"/>
</dbReference>
<dbReference type="InterPro" id="IPR017853">
    <property type="entry name" value="GH"/>
</dbReference>
<dbReference type="GO" id="GO:0008061">
    <property type="term" value="F:chitin binding"/>
    <property type="evidence" value="ECO:0007669"/>
    <property type="project" value="InterPro"/>
</dbReference>
<accession>A0A1C7M6S9</accession>
<evidence type="ECO:0000256" key="4">
    <source>
        <dbReference type="ARBA" id="ARBA00023277"/>
    </source>
</evidence>
<dbReference type="PROSITE" id="PS51910">
    <property type="entry name" value="GH18_2"/>
    <property type="match status" value="1"/>
</dbReference>
<keyword evidence="6" id="KW-0624">Polysaccharide degradation</keyword>
<dbReference type="Pfam" id="PF00704">
    <property type="entry name" value="Glyco_hydro_18"/>
    <property type="match status" value="1"/>
</dbReference>
<dbReference type="PANTHER" id="PTHR11177:SF392">
    <property type="entry name" value="HAP41P"/>
    <property type="match status" value="1"/>
</dbReference>
<keyword evidence="3" id="KW-0146">Chitin degradation</keyword>
<sequence length="430" mass="46407">MLSLFSLSLLGLPFVCHKSFFYSRRHIYYRSHINATVDMVSAAWYAGWHAEDFPLANVSWDKYTHMTYSFAVTVPSVHNVSLDGSDAEVLPKFVAAAHQNGVKALVSTGGWTGSRYFSSNVATEENRTAFVKTITQFATTYDLDGIDFDWEYPGNQGIGCNVISSNDTSNFLAFLQELRADSVGKNLILTAATPVTPWKGPDGNSLTDVSAFAKVLDWVAIMNYDVWGSWSSAVGPNAPLNDTCALPTDQQGSAVSALKAWTAAGMPAHQTVLGVASYGHSFHVDALDALECDDDSSVLAAFPAFNASQQPIGDKWDDPAGTDVCGQTTGPGGNFDFWGLIDAGFLFSNGSVASGIDYRFDECSQTAYVYNRTSEIMVSFDNADAFAAKGEFIKANNLRGFAMWEAGGDSGDILLDSIREASGFDDDDDC</sequence>
<dbReference type="OrthoDB" id="73875at2759"/>
<comment type="catalytic activity">
    <reaction evidence="1">
        <text>Random endo-hydrolysis of N-acetyl-beta-D-glucosaminide (1-&gt;4)-beta-linkages in chitin and chitodextrins.</text>
        <dbReference type="EC" id="3.2.1.14"/>
    </reaction>
</comment>